<dbReference type="EMBL" id="JAWWNJ010000027">
    <property type="protein sequence ID" value="KAK7029082.1"/>
    <property type="molecule type" value="Genomic_DNA"/>
</dbReference>
<accession>A0AAW0BQR6</accession>
<proteinExistence type="predicted"/>
<protein>
    <submittedName>
        <fullName evidence="2">Uncharacterized protein</fullName>
    </submittedName>
</protein>
<organism evidence="2 3">
    <name type="scientific">Favolaschia claudopus</name>
    <dbReference type="NCBI Taxonomy" id="2862362"/>
    <lineage>
        <taxon>Eukaryota</taxon>
        <taxon>Fungi</taxon>
        <taxon>Dikarya</taxon>
        <taxon>Basidiomycota</taxon>
        <taxon>Agaricomycotina</taxon>
        <taxon>Agaricomycetes</taxon>
        <taxon>Agaricomycetidae</taxon>
        <taxon>Agaricales</taxon>
        <taxon>Marasmiineae</taxon>
        <taxon>Mycenaceae</taxon>
        <taxon>Favolaschia</taxon>
    </lineage>
</organism>
<dbReference type="Proteomes" id="UP001362999">
    <property type="component" value="Unassembled WGS sequence"/>
</dbReference>
<reference evidence="2 3" key="1">
    <citation type="journal article" date="2024" name="J Genomics">
        <title>Draft genome sequencing and assembly of Favolaschia claudopus CIRM-BRFM 2984 isolated from oak limbs.</title>
        <authorList>
            <person name="Navarro D."/>
            <person name="Drula E."/>
            <person name="Chaduli D."/>
            <person name="Cazenave R."/>
            <person name="Ahrendt S."/>
            <person name="Wang J."/>
            <person name="Lipzen A."/>
            <person name="Daum C."/>
            <person name="Barry K."/>
            <person name="Grigoriev I.V."/>
            <person name="Favel A."/>
            <person name="Rosso M.N."/>
            <person name="Martin F."/>
        </authorList>
    </citation>
    <scope>NUCLEOTIDE SEQUENCE [LARGE SCALE GENOMIC DNA]</scope>
    <source>
        <strain evidence="2 3">CIRM-BRFM 2984</strain>
    </source>
</reference>
<evidence type="ECO:0000256" key="1">
    <source>
        <dbReference type="SAM" id="MobiDB-lite"/>
    </source>
</evidence>
<comment type="caution">
    <text evidence="2">The sequence shown here is derived from an EMBL/GenBank/DDBJ whole genome shotgun (WGS) entry which is preliminary data.</text>
</comment>
<evidence type="ECO:0000313" key="2">
    <source>
        <dbReference type="EMBL" id="KAK7029082.1"/>
    </source>
</evidence>
<dbReference type="AlphaFoldDB" id="A0AAW0BQR6"/>
<evidence type="ECO:0000313" key="3">
    <source>
        <dbReference type="Proteomes" id="UP001362999"/>
    </source>
</evidence>
<gene>
    <name evidence="2" type="ORF">R3P38DRAFT_3189248</name>
</gene>
<sequence length="164" mass="18127">MPQDATARQKKNTNHEKTNHRFASSKNTDDSSSRKTRSRHKTGGRQPPGAEKENKKRLNCELCQSNGILVPATVNGVADRSIPKPRNLKKEVNVNIIRAHMGIDDAGSKRVWLNCRARGLGSRASKMDATLSEDLLAIDKSVFERLTCRRHCPALPMQSGAATL</sequence>
<name>A0AAW0BQR6_9AGAR</name>
<keyword evidence="3" id="KW-1185">Reference proteome</keyword>
<feature type="region of interest" description="Disordered" evidence="1">
    <location>
        <begin position="1"/>
        <end position="56"/>
    </location>
</feature>
<feature type="compositionally biased region" description="Basic residues" evidence="1">
    <location>
        <begin position="34"/>
        <end position="43"/>
    </location>
</feature>